<dbReference type="GO" id="GO:0006511">
    <property type="term" value="P:ubiquitin-dependent protein catabolic process"/>
    <property type="evidence" value="ECO:0007669"/>
    <property type="project" value="TreeGrafter"/>
</dbReference>
<dbReference type="Pfam" id="PF00632">
    <property type="entry name" value="HECT"/>
    <property type="match status" value="1"/>
</dbReference>
<sequence>MQVKRMENGEGESVMEELESLSTIIAADMQFLTVPSMNCTRGVLHRLLQSPFGMEANANSLRVSIVAIRLASSLYRRDPSSQSTDDVIQCFDLLKQQIESFQKSDPHALLGLYTADEYWSFLSLFWRDGRTPSAFQFAEKFHYLFLNSFTQALRHFSAAEREMILNALTCRSEASTFVTVYIIQLLIVSLSSSSSSLFLVSLYYHLLRLAPHHCFQSPQPDFSSVLLSQPDTPPQSLLDWWEATYSRLTDNNGEAANPSSAPRGKLEEMRDKLMQLVLSSVMWTKLLDRVASVAVNLNRYANPDCSGSEGDYSGSEESQITLHQFCLLLGVLFSSYGISTLPRFYTSLRNHGVLLLVQLVQYNNGALLASLLQYLCSWRDGTLFHCPREKWTEETALLFSVTVNLLLFLFAFTDYSVEVASPLYAFLMPAFYNSFLEEAITQCSSLKRFYLWNAHAPLTQPVALFYTSYVRALFLISPLRSILHLAAVDEAGDVLWSDPALSLDSLLWMRAMGWAPHLFPFQTRVSLFRNALPQLQNSGSVELKVRRDHLVEDTQAVFTSMLATRRQFVQRFFVIFIDANSVQESGIDGGGLSRELMTLLQRQLLAPASGLFRATDKGELFPAYTDLTEELQQRYRFVGQVLGRLMLTGQLCEAPLAPFFLNVLLKNPSLLSDVRSRSEELYRSLLYLSHEASDAELAEYRMCVEYQNGVCAEYQNGASECQYGEEAVLKTYVFQENGEDVVITHENVHLFVQYLAQFYLCDSILQATLWIQTGMRDVLVTTDFSLFDAKSFQWLLCGKTNAFDLEDLRANTEVENPEKDKEYEDAFWDVIASFSDEEKALFLQFVTGIGKAPLNGFAYLHPHMTIRFFRYREEYYTTQPLPVAHTCANEVVIPYYDSVEELRHKLLLCLYESEGYGYS</sequence>
<dbReference type="Gene3D" id="3.30.2410.10">
    <property type="entry name" value="Hect, E3 ligase catalytic domain"/>
    <property type="match status" value="1"/>
</dbReference>
<dbReference type="SMART" id="SM00119">
    <property type="entry name" value="HECTc"/>
    <property type="match status" value="1"/>
</dbReference>
<evidence type="ECO:0000256" key="1">
    <source>
        <dbReference type="ARBA" id="ARBA00000885"/>
    </source>
</evidence>
<evidence type="ECO:0000256" key="3">
    <source>
        <dbReference type="ARBA" id="ARBA00022679"/>
    </source>
</evidence>
<feature type="active site" description="Glycyl thioester intermediate" evidence="5">
    <location>
        <position position="887"/>
    </location>
</feature>
<protein>
    <recommendedName>
        <fullName evidence="2">HECT-type E3 ubiquitin transferase</fullName>
        <ecNumber evidence="2">2.3.2.26</ecNumber>
    </recommendedName>
</protein>
<dbReference type="GO" id="GO:0061630">
    <property type="term" value="F:ubiquitin protein ligase activity"/>
    <property type="evidence" value="ECO:0007669"/>
    <property type="project" value="UniProtKB-EC"/>
</dbReference>
<dbReference type="Gene3D" id="3.30.2160.10">
    <property type="entry name" value="Hect, E3 ligase catalytic domain"/>
    <property type="match status" value="1"/>
</dbReference>
<dbReference type="InterPro" id="IPR035983">
    <property type="entry name" value="Hect_E3_ubiquitin_ligase"/>
</dbReference>
<evidence type="ECO:0000259" key="6">
    <source>
        <dbReference type="PROSITE" id="PS50237"/>
    </source>
</evidence>
<dbReference type="PROSITE" id="PS50237">
    <property type="entry name" value="HECT"/>
    <property type="match status" value="1"/>
</dbReference>
<gene>
    <name evidence="7" type="ORF">AV274_0770</name>
</gene>
<dbReference type="STRING" id="478820.A0A196SMU5"/>
<dbReference type="Gene3D" id="3.90.1750.10">
    <property type="entry name" value="Hect, E3 ligase catalytic domains"/>
    <property type="match status" value="1"/>
</dbReference>
<dbReference type="GO" id="GO:0000209">
    <property type="term" value="P:protein polyubiquitination"/>
    <property type="evidence" value="ECO:0007669"/>
    <property type="project" value="InterPro"/>
</dbReference>
<dbReference type="InterPro" id="IPR044611">
    <property type="entry name" value="E3A/B/C-like"/>
</dbReference>
<reference evidence="7 8" key="1">
    <citation type="submission" date="2016-05" db="EMBL/GenBank/DDBJ databases">
        <title>Nuclear genome of Blastocystis sp. subtype 1 NandII.</title>
        <authorList>
            <person name="Gentekaki E."/>
            <person name="Curtis B."/>
            <person name="Stairs C."/>
            <person name="Eme L."/>
            <person name="Herman E."/>
            <person name="Klimes V."/>
            <person name="Arias M.C."/>
            <person name="Elias M."/>
            <person name="Hilliou F."/>
            <person name="Klute M."/>
            <person name="Malik S.-B."/>
            <person name="Pightling A."/>
            <person name="Rachubinski R."/>
            <person name="Salas D."/>
            <person name="Schlacht A."/>
            <person name="Suga H."/>
            <person name="Archibald J."/>
            <person name="Ball S.G."/>
            <person name="Clark G."/>
            <person name="Dacks J."/>
            <person name="Van Der Giezen M."/>
            <person name="Tsaousis A."/>
            <person name="Roger A."/>
        </authorList>
    </citation>
    <scope>NUCLEOTIDE SEQUENCE [LARGE SCALE GENOMIC DNA]</scope>
    <source>
        <strain evidence="8">ATCC 50177 / NandII</strain>
    </source>
</reference>
<dbReference type="PANTHER" id="PTHR45700">
    <property type="entry name" value="UBIQUITIN-PROTEIN LIGASE E3C"/>
    <property type="match status" value="1"/>
</dbReference>
<dbReference type="Proteomes" id="UP000078348">
    <property type="component" value="Unassembled WGS sequence"/>
</dbReference>
<dbReference type="EMBL" id="LXWW01000027">
    <property type="protein sequence ID" value="OAO17527.1"/>
    <property type="molecule type" value="Genomic_DNA"/>
</dbReference>
<feature type="domain" description="HECT" evidence="6">
    <location>
        <begin position="560"/>
        <end position="919"/>
    </location>
</feature>
<dbReference type="AlphaFoldDB" id="A0A196SMU5"/>
<comment type="catalytic activity">
    <reaction evidence="1">
        <text>S-ubiquitinyl-[E2 ubiquitin-conjugating enzyme]-L-cysteine + [acceptor protein]-L-lysine = [E2 ubiquitin-conjugating enzyme]-L-cysteine + N(6)-ubiquitinyl-[acceptor protein]-L-lysine.</text>
        <dbReference type="EC" id="2.3.2.26"/>
    </reaction>
</comment>
<proteinExistence type="predicted"/>
<dbReference type="PANTHER" id="PTHR45700:SF2">
    <property type="entry name" value="UBIQUITIN-PROTEIN LIGASE E3C"/>
    <property type="match status" value="1"/>
</dbReference>
<evidence type="ECO:0000256" key="5">
    <source>
        <dbReference type="PROSITE-ProRule" id="PRU00104"/>
    </source>
</evidence>
<organism evidence="7 8">
    <name type="scientific">Blastocystis sp. subtype 1 (strain ATCC 50177 / NandII)</name>
    <dbReference type="NCBI Taxonomy" id="478820"/>
    <lineage>
        <taxon>Eukaryota</taxon>
        <taxon>Sar</taxon>
        <taxon>Stramenopiles</taxon>
        <taxon>Bigyra</taxon>
        <taxon>Opalozoa</taxon>
        <taxon>Opalinata</taxon>
        <taxon>Blastocystidae</taxon>
        <taxon>Blastocystis</taxon>
    </lineage>
</organism>
<evidence type="ECO:0000256" key="2">
    <source>
        <dbReference type="ARBA" id="ARBA00012485"/>
    </source>
</evidence>
<dbReference type="InterPro" id="IPR000569">
    <property type="entry name" value="HECT_dom"/>
</dbReference>
<dbReference type="SUPFAM" id="SSF56204">
    <property type="entry name" value="Hect, E3 ligase catalytic domain"/>
    <property type="match status" value="1"/>
</dbReference>
<keyword evidence="4 5" id="KW-0833">Ubl conjugation pathway</keyword>
<accession>A0A196SMU5</accession>
<evidence type="ECO:0000313" key="7">
    <source>
        <dbReference type="EMBL" id="OAO17527.1"/>
    </source>
</evidence>
<comment type="caution">
    <text evidence="7">The sequence shown here is derived from an EMBL/GenBank/DDBJ whole genome shotgun (WGS) entry which is preliminary data.</text>
</comment>
<name>A0A196SMU5_BLAHN</name>
<dbReference type="EC" id="2.3.2.26" evidence="2"/>
<evidence type="ECO:0000256" key="4">
    <source>
        <dbReference type="ARBA" id="ARBA00022786"/>
    </source>
</evidence>
<evidence type="ECO:0000313" key="8">
    <source>
        <dbReference type="Proteomes" id="UP000078348"/>
    </source>
</evidence>
<keyword evidence="3" id="KW-0808">Transferase</keyword>
<keyword evidence="8" id="KW-1185">Reference proteome</keyword>
<dbReference type="OrthoDB" id="8068875at2759"/>